<accession>A0A3R8JLD7</accession>
<dbReference type="AlphaFoldDB" id="A0A3R8JLD7"/>
<comment type="caution">
    <text evidence="2">The sequence shown here is derived from an EMBL/GenBank/DDBJ whole genome shotgun (WGS) entry which is preliminary data.</text>
</comment>
<name>A0A3R8JLD7_9FIRM</name>
<protein>
    <submittedName>
        <fullName evidence="2">Uncharacterized protein</fullName>
    </submittedName>
</protein>
<evidence type="ECO:0000313" key="3">
    <source>
        <dbReference type="Proteomes" id="UP000274920"/>
    </source>
</evidence>
<organism evidence="2 3">
    <name type="scientific">Schaedlerella arabinosiphila</name>
    <dbReference type="NCBI Taxonomy" id="2044587"/>
    <lineage>
        <taxon>Bacteria</taxon>
        <taxon>Bacillati</taxon>
        <taxon>Bacillota</taxon>
        <taxon>Clostridia</taxon>
        <taxon>Lachnospirales</taxon>
        <taxon>Lachnospiraceae</taxon>
        <taxon>Schaedlerella</taxon>
    </lineage>
</organism>
<dbReference type="EMBL" id="RHJS01000002">
    <property type="protein sequence ID" value="RRK31173.1"/>
    <property type="molecule type" value="Genomic_DNA"/>
</dbReference>
<keyword evidence="3" id="KW-1185">Reference proteome</keyword>
<dbReference type="Proteomes" id="UP000274920">
    <property type="component" value="Unassembled WGS sequence"/>
</dbReference>
<proteinExistence type="predicted"/>
<evidence type="ECO:0000313" key="2">
    <source>
        <dbReference type="EMBL" id="RRK31173.1"/>
    </source>
</evidence>
<reference evidence="2" key="1">
    <citation type="submission" date="2018-10" db="EMBL/GenBank/DDBJ databases">
        <title>Schaedlerella arabinophila gen. nov. sp. nov., isolated from the mouse intestinal tract and comparative analysis with the genome of the closely related altered Schaedler flora strain ASF502.</title>
        <authorList>
            <person name="Miyake S."/>
            <person name="Soh M."/>
            <person name="Seedorf H."/>
        </authorList>
    </citation>
    <scope>NUCLEOTIDE SEQUENCE [LARGE SCALE GENOMIC DNA]</scope>
    <source>
        <strain evidence="2">DSM 106076</strain>
    </source>
</reference>
<sequence length="69" mass="8409">MLYGRISALYHLIFIENPLMHMEKRTREENDRKRGGKSGSAGFPSNLERRWREWFKREKIFVVDILREI</sequence>
<feature type="region of interest" description="Disordered" evidence="1">
    <location>
        <begin position="25"/>
        <end position="45"/>
    </location>
</feature>
<evidence type="ECO:0000256" key="1">
    <source>
        <dbReference type="SAM" id="MobiDB-lite"/>
    </source>
</evidence>
<gene>
    <name evidence="2" type="ORF">EBB54_07175</name>
</gene>